<evidence type="ECO:0000256" key="2">
    <source>
        <dbReference type="ARBA" id="ARBA00023125"/>
    </source>
</evidence>
<dbReference type="Pfam" id="PF00717">
    <property type="entry name" value="Peptidase_S24"/>
    <property type="match status" value="1"/>
</dbReference>
<keyword evidence="1" id="KW-0805">Transcription regulation</keyword>
<dbReference type="SUPFAM" id="SSF47413">
    <property type="entry name" value="lambda repressor-like DNA-binding domains"/>
    <property type="match status" value="1"/>
</dbReference>
<dbReference type="InterPro" id="IPR001387">
    <property type="entry name" value="Cro/C1-type_HTH"/>
</dbReference>
<dbReference type="CDD" id="cd06529">
    <property type="entry name" value="S24_LexA-like"/>
    <property type="match status" value="1"/>
</dbReference>
<evidence type="ECO:0000313" key="5">
    <source>
        <dbReference type="EMBL" id="SAY41715.1"/>
    </source>
</evidence>
<name>A0A1C3H9I3_SERMA</name>
<keyword evidence="3" id="KW-0804">Transcription</keyword>
<dbReference type="RefSeq" id="WP_046688405.1">
    <property type="nucleotide sequence ID" value="NZ_CAMKVB010000012.1"/>
</dbReference>
<dbReference type="InterPro" id="IPR036286">
    <property type="entry name" value="LexA/Signal_pep-like_sf"/>
</dbReference>
<feature type="domain" description="HTH cro/C1-type" evidence="4">
    <location>
        <begin position="19"/>
        <end position="73"/>
    </location>
</feature>
<accession>A0A1C3H9I3</accession>
<dbReference type="SUPFAM" id="SSF51306">
    <property type="entry name" value="LexA/Signal peptidase"/>
    <property type="match status" value="1"/>
</dbReference>
<dbReference type="Pfam" id="PF01381">
    <property type="entry name" value="HTH_3"/>
    <property type="match status" value="1"/>
</dbReference>
<dbReference type="Gene3D" id="1.10.260.40">
    <property type="entry name" value="lambda repressor-like DNA-binding domains"/>
    <property type="match status" value="1"/>
</dbReference>
<keyword evidence="2" id="KW-0238">DNA-binding</keyword>
<dbReference type="GO" id="GO:0003677">
    <property type="term" value="F:DNA binding"/>
    <property type="evidence" value="ECO:0007669"/>
    <property type="project" value="UniProtKB-KW"/>
</dbReference>
<dbReference type="EMBL" id="LT575490">
    <property type="protein sequence ID" value="SAY41715.1"/>
    <property type="molecule type" value="Genomic_DNA"/>
</dbReference>
<dbReference type="Gene3D" id="2.10.109.10">
    <property type="entry name" value="Umud Fragment, subunit A"/>
    <property type="match status" value="1"/>
</dbReference>
<dbReference type="InterPro" id="IPR039418">
    <property type="entry name" value="LexA-like"/>
</dbReference>
<evidence type="ECO:0000256" key="1">
    <source>
        <dbReference type="ARBA" id="ARBA00023015"/>
    </source>
</evidence>
<dbReference type="PANTHER" id="PTHR40661">
    <property type="match status" value="1"/>
</dbReference>
<protein>
    <submittedName>
        <fullName evidence="5">HTH-type transcriptional regulator PrtR</fullName>
    </submittedName>
</protein>
<dbReference type="InterPro" id="IPR015927">
    <property type="entry name" value="Peptidase_S24_S26A/B/C"/>
</dbReference>
<sequence length="246" mass="27926">METEKKLPKEIDPTVGRNIRHLRVKKGLNLADLANAVDSDVGNISRLERAKQGYSDEMIRKIADFFERPVSDLFRPDLPFENLSPESDAQPTRLKASVWEDGAQDSEEFVEIPLIDVHFAAGDGSVEIVEKEEFALIFRRYYLHKLGVSISAAKLVRVIGNSMEPRLSDGDVVGINTDDTRIRDGKAYGIRHGDLLRVKYLIEQPDGGVVIRSMNREEFKDEVLTLQQRKEQLVVLGRVFWSSSTW</sequence>
<reference evidence="5" key="1">
    <citation type="submission" date="2016-05" db="EMBL/GenBank/DDBJ databases">
        <authorList>
            <person name="Cock P.J.A."/>
            <person name="Cock P.J.A."/>
        </authorList>
    </citation>
    <scope>NUCLEOTIDE SEQUENCE</scope>
    <source>
        <strain evidence="5">PWN146_assembly</strain>
    </source>
</reference>
<dbReference type="PROSITE" id="PS50943">
    <property type="entry name" value="HTH_CROC1"/>
    <property type="match status" value="1"/>
</dbReference>
<evidence type="ECO:0000259" key="4">
    <source>
        <dbReference type="PROSITE" id="PS50943"/>
    </source>
</evidence>
<dbReference type="PANTHER" id="PTHR40661:SF2">
    <property type="entry name" value="HTH-TYPE TRANSCRIPTIONAL REGULATOR PRTR"/>
    <property type="match status" value="1"/>
</dbReference>
<evidence type="ECO:0000256" key="3">
    <source>
        <dbReference type="ARBA" id="ARBA00023163"/>
    </source>
</evidence>
<proteinExistence type="predicted"/>
<dbReference type="CDD" id="cd00093">
    <property type="entry name" value="HTH_XRE"/>
    <property type="match status" value="1"/>
</dbReference>
<dbReference type="AlphaFoldDB" id="A0A1C3H9I3"/>
<dbReference type="InterPro" id="IPR010982">
    <property type="entry name" value="Lambda_DNA-bd_dom_sf"/>
</dbReference>
<organism evidence="5">
    <name type="scientific">Serratia marcescens</name>
    <dbReference type="NCBI Taxonomy" id="615"/>
    <lineage>
        <taxon>Bacteria</taxon>
        <taxon>Pseudomonadati</taxon>
        <taxon>Pseudomonadota</taxon>
        <taxon>Gammaproteobacteria</taxon>
        <taxon>Enterobacterales</taxon>
        <taxon>Yersiniaceae</taxon>
        <taxon>Serratia</taxon>
    </lineage>
</organism>
<dbReference type="SMART" id="SM00530">
    <property type="entry name" value="HTH_XRE"/>
    <property type="match status" value="1"/>
</dbReference>
<gene>
    <name evidence="5" type="primary">prtR_1</name>
    <name evidence="5" type="ORF">PWN146_00379</name>
</gene>